<dbReference type="Gene3D" id="3.30.360.10">
    <property type="entry name" value="Dihydrodipicolinate Reductase, domain 2"/>
    <property type="match status" value="1"/>
</dbReference>
<sequence>MNTPKLRVAVIGAGRWAVRSHIPGWQRDPRVEVVALAEINEEALAAAAEEFGIARAVTDYRELINDPDIDVIDVATGNHMHFEISMAAIAAGKHVLCEKPVNSDYLETRRAAALAAEMGVKTKLGFTFRFAPAIQFAKHLIDTGYIGEPYMFNGYEQNSQWIDPQTPLRQVDLEASPDRIAVSSIEGYGAPIIDIMHWWVDAPMTSVVGTMRNFVPERMVRDTGKMQAMNIDDGDMWIAEFEKNRLASIQSSYVTVGNYPGIEARIYGSEGAIIVRLVEEAGICQTIKVAKKDSVEFVELEIPQEFFPEGGVSTEQWPFLFYSNLVKDFATEILSGDDFNQGNFDQGALVQETINAFEKSFRTRAWCDFPLAVEAAVVEGAAAGDGAENLELARS</sequence>
<evidence type="ECO:0000256" key="2">
    <source>
        <dbReference type="ARBA" id="ARBA00023027"/>
    </source>
</evidence>
<dbReference type="PANTHER" id="PTHR43818">
    <property type="entry name" value="BCDNA.GH03377"/>
    <property type="match status" value="1"/>
</dbReference>
<dbReference type="Proteomes" id="UP000306192">
    <property type="component" value="Unassembled WGS sequence"/>
</dbReference>
<dbReference type="EMBL" id="QYRT01000034">
    <property type="protein sequence ID" value="TIH33549.1"/>
    <property type="molecule type" value="Genomic_DNA"/>
</dbReference>
<proteinExistence type="predicted"/>
<dbReference type="InterPro" id="IPR036291">
    <property type="entry name" value="NAD(P)-bd_dom_sf"/>
</dbReference>
<dbReference type="InterPro" id="IPR050463">
    <property type="entry name" value="Gfo/Idh/MocA_oxidrdct_glycsds"/>
</dbReference>
<evidence type="ECO:0000256" key="1">
    <source>
        <dbReference type="ARBA" id="ARBA00023002"/>
    </source>
</evidence>
<comment type="caution">
    <text evidence="5">The sequence shown here is derived from an EMBL/GenBank/DDBJ whole genome shotgun (WGS) entry which is preliminary data.</text>
</comment>
<evidence type="ECO:0000259" key="4">
    <source>
        <dbReference type="Pfam" id="PF22725"/>
    </source>
</evidence>
<accession>A0A4T2BR40</accession>
<dbReference type="Pfam" id="PF01408">
    <property type="entry name" value="GFO_IDH_MocA"/>
    <property type="match status" value="1"/>
</dbReference>
<dbReference type="Gene3D" id="3.40.50.720">
    <property type="entry name" value="NAD(P)-binding Rossmann-like Domain"/>
    <property type="match status" value="1"/>
</dbReference>
<dbReference type="RefSeq" id="WP_136643025.1">
    <property type="nucleotide sequence ID" value="NZ_QYRT01000034.1"/>
</dbReference>
<dbReference type="AlphaFoldDB" id="A0A4T2BR40"/>
<dbReference type="InterPro" id="IPR055170">
    <property type="entry name" value="GFO_IDH_MocA-like_dom"/>
</dbReference>
<name>A0A4T2BR40_9MICO</name>
<organism evidence="5 6">
    <name type="scientific">Subtercola vilae</name>
    <dbReference type="NCBI Taxonomy" id="2056433"/>
    <lineage>
        <taxon>Bacteria</taxon>
        <taxon>Bacillati</taxon>
        <taxon>Actinomycetota</taxon>
        <taxon>Actinomycetes</taxon>
        <taxon>Micrococcales</taxon>
        <taxon>Microbacteriaceae</taxon>
        <taxon>Subtercola</taxon>
    </lineage>
</organism>
<dbReference type="GO" id="GO:0016491">
    <property type="term" value="F:oxidoreductase activity"/>
    <property type="evidence" value="ECO:0007669"/>
    <property type="project" value="UniProtKB-KW"/>
</dbReference>
<dbReference type="GO" id="GO:0000166">
    <property type="term" value="F:nucleotide binding"/>
    <property type="evidence" value="ECO:0007669"/>
    <property type="project" value="InterPro"/>
</dbReference>
<gene>
    <name evidence="5" type="ORF">D4765_14565</name>
</gene>
<feature type="domain" description="GFO/IDH/MocA-like oxidoreductase" evidence="4">
    <location>
        <begin position="135"/>
        <end position="273"/>
    </location>
</feature>
<keyword evidence="6" id="KW-1185">Reference proteome</keyword>
<dbReference type="OrthoDB" id="9792085at2"/>
<keyword evidence="1" id="KW-0560">Oxidoreductase</keyword>
<dbReference type="SUPFAM" id="SSF51735">
    <property type="entry name" value="NAD(P)-binding Rossmann-fold domains"/>
    <property type="match status" value="1"/>
</dbReference>
<reference evidence="5 6" key="1">
    <citation type="journal article" date="2019" name="Microorganisms">
        <title>Systematic Affiliation and Genome Analysis of Subtercola vilae DB165(T) with Particular Emphasis on Cold Adaptation of an Isolate from a High-Altitude Cold Volcano Lake.</title>
        <authorList>
            <person name="Villalobos A.S."/>
            <person name="Wiese J."/>
            <person name="Imhoff J.F."/>
            <person name="Dorador C."/>
            <person name="Keller A."/>
            <person name="Hentschel U."/>
        </authorList>
    </citation>
    <scope>NUCLEOTIDE SEQUENCE [LARGE SCALE GENOMIC DNA]</scope>
    <source>
        <strain evidence="5 6">DB165</strain>
    </source>
</reference>
<dbReference type="Pfam" id="PF22725">
    <property type="entry name" value="GFO_IDH_MocA_C3"/>
    <property type="match status" value="1"/>
</dbReference>
<evidence type="ECO:0000313" key="5">
    <source>
        <dbReference type="EMBL" id="TIH33549.1"/>
    </source>
</evidence>
<protein>
    <submittedName>
        <fullName evidence="5">Gfo/Idh/MocA family oxidoreductase</fullName>
    </submittedName>
</protein>
<feature type="domain" description="Gfo/Idh/MocA-like oxidoreductase N-terminal" evidence="3">
    <location>
        <begin position="6"/>
        <end position="125"/>
    </location>
</feature>
<evidence type="ECO:0000259" key="3">
    <source>
        <dbReference type="Pfam" id="PF01408"/>
    </source>
</evidence>
<dbReference type="SUPFAM" id="SSF55347">
    <property type="entry name" value="Glyceraldehyde-3-phosphate dehydrogenase-like, C-terminal domain"/>
    <property type="match status" value="1"/>
</dbReference>
<evidence type="ECO:0000313" key="6">
    <source>
        <dbReference type="Proteomes" id="UP000306192"/>
    </source>
</evidence>
<dbReference type="InterPro" id="IPR000683">
    <property type="entry name" value="Gfo/Idh/MocA-like_OxRdtase_N"/>
</dbReference>
<keyword evidence="2" id="KW-0520">NAD</keyword>
<dbReference type="PANTHER" id="PTHR43818:SF11">
    <property type="entry name" value="BCDNA.GH03377"/>
    <property type="match status" value="1"/>
</dbReference>